<gene>
    <name evidence="1" type="ORF">MNB_SM-3-363</name>
</gene>
<sequence length="62" mass="7321">MELKEIDEFEEETKEEALQKAVKQIQEKEYISLAKKRGYNNILAFGLVFDGKRCWIKEINKG</sequence>
<dbReference type="InterPro" id="IPR012547">
    <property type="entry name" value="PDDEXK_9"/>
</dbReference>
<evidence type="ECO:0000313" key="1">
    <source>
        <dbReference type="EMBL" id="SFV75343.1"/>
    </source>
</evidence>
<organism evidence="1">
    <name type="scientific">hydrothermal vent metagenome</name>
    <dbReference type="NCBI Taxonomy" id="652676"/>
    <lineage>
        <taxon>unclassified sequences</taxon>
        <taxon>metagenomes</taxon>
        <taxon>ecological metagenomes</taxon>
    </lineage>
</organism>
<accession>A0A1W1D3Z9</accession>
<dbReference type="AlphaFoldDB" id="A0A1W1D3Z9"/>
<name>A0A1W1D3Z9_9ZZZZ</name>
<dbReference type="EMBL" id="FPHP01000029">
    <property type="protein sequence ID" value="SFV75343.1"/>
    <property type="molecule type" value="Genomic_DNA"/>
</dbReference>
<protein>
    <submittedName>
        <fullName evidence="1">Uncharacterized protein</fullName>
    </submittedName>
</protein>
<proteinExistence type="predicted"/>
<reference evidence="1" key="1">
    <citation type="submission" date="2016-10" db="EMBL/GenBank/DDBJ databases">
        <authorList>
            <person name="de Groot N.N."/>
        </authorList>
    </citation>
    <scope>NUCLEOTIDE SEQUENCE</scope>
</reference>
<dbReference type="Pfam" id="PF08011">
    <property type="entry name" value="PDDEXK_9"/>
    <property type="match status" value="1"/>
</dbReference>